<dbReference type="GO" id="GO:0003677">
    <property type="term" value="F:DNA binding"/>
    <property type="evidence" value="ECO:0007669"/>
    <property type="project" value="UniProtKB-KW"/>
</dbReference>
<dbReference type="SMART" id="SM00530">
    <property type="entry name" value="HTH_XRE"/>
    <property type="match status" value="1"/>
</dbReference>
<dbReference type="PANTHER" id="PTHR46558:SF13">
    <property type="entry name" value="HTH-TYPE TRANSCRIPTIONAL REGULATOR IMMR"/>
    <property type="match status" value="1"/>
</dbReference>
<dbReference type="InterPro" id="IPR001387">
    <property type="entry name" value="Cro/C1-type_HTH"/>
</dbReference>
<dbReference type="Pfam" id="PF12844">
    <property type="entry name" value="HTH_19"/>
    <property type="match status" value="1"/>
</dbReference>
<reference evidence="3 4" key="1">
    <citation type="submission" date="2019-01" db="EMBL/GenBank/DDBJ databases">
        <title>Sinorhodobacter populi sp. nov. isolated from the symptomatic bark tissue of Populus euramericana canker.</title>
        <authorList>
            <person name="Xu G."/>
        </authorList>
    </citation>
    <scope>NUCLEOTIDE SEQUENCE [LARGE SCALE GENOMIC DNA]</scope>
    <source>
        <strain evidence="3 4">2D-5</strain>
    </source>
</reference>
<evidence type="ECO:0000259" key="2">
    <source>
        <dbReference type="PROSITE" id="PS50943"/>
    </source>
</evidence>
<dbReference type="CDD" id="cd00093">
    <property type="entry name" value="HTH_XRE"/>
    <property type="match status" value="1"/>
</dbReference>
<gene>
    <name evidence="3" type="ORF">D2T33_05875</name>
</gene>
<protein>
    <submittedName>
        <fullName evidence="3">Helix-turn-helix domain-containing protein</fullName>
    </submittedName>
</protein>
<dbReference type="InterPro" id="IPR010982">
    <property type="entry name" value="Lambda_DNA-bd_dom_sf"/>
</dbReference>
<organism evidence="3 4">
    <name type="scientific">Paenirhodobacter populi</name>
    <dbReference type="NCBI Taxonomy" id="2306993"/>
    <lineage>
        <taxon>Bacteria</taxon>
        <taxon>Pseudomonadati</taxon>
        <taxon>Pseudomonadota</taxon>
        <taxon>Alphaproteobacteria</taxon>
        <taxon>Rhodobacterales</taxon>
        <taxon>Rhodobacter group</taxon>
        <taxon>Paenirhodobacter</taxon>
    </lineage>
</organism>
<name>A0A443IYL8_9RHOB</name>
<dbReference type="PANTHER" id="PTHR46558">
    <property type="entry name" value="TRACRIPTIONAL REGULATORY PROTEIN-RELATED-RELATED"/>
    <property type="match status" value="1"/>
</dbReference>
<dbReference type="SUPFAM" id="SSF47413">
    <property type="entry name" value="lambda repressor-like DNA-binding domains"/>
    <property type="match status" value="1"/>
</dbReference>
<feature type="domain" description="HTH cro/C1-type" evidence="2">
    <location>
        <begin position="21"/>
        <end position="75"/>
    </location>
</feature>
<dbReference type="Gene3D" id="1.10.260.40">
    <property type="entry name" value="lambda repressor-like DNA-binding domains"/>
    <property type="match status" value="1"/>
</dbReference>
<sequence length="146" mass="16716">MWLCQRRRTPLGDISSLGERLAVLRKAAGLSQNDLADRLEISRSSYQYYERNERDLPASLLLKLCQIFDDDAHRILTGGPSPLVLNRIEEIASLVEERLEDLDIDISTQARWRVISKVLKDSFRLRPAAAQSADSHEIDSLLRMIR</sequence>
<keyword evidence="4" id="KW-1185">Reference proteome</keyword>
<evidence type="ECO:0000256" key="1">
    <source>
        <dbReference type="ARBA" id="ARBA00023125"/>
    </source>
</evidence>
<evidence type="ECO:0000313" key="3">
    <source>
        <dbReference type="EMBL" id="RWR13245.1"/>
    </source>
</evidence>
<proteinExistence type="predicted"/>
<reference evidence="3 4" key="2">
    <citation type="submission" date="2019-01" db="EMBL/GenBank/DDBJ databases">
        <authorList>
            <person name="Li Y."/>
        </authorList>
    </citation>
    <scope>NUCLEOTIDE SEQUENCE [LARGE SCALE GENOMIC DNA]</scope>
    <source>
        <strain evidence="3 4">2D-5</strain>
    </source>
</reference>
<accession>A0A443IYL8</accession>
<dbReference type="Proteomes" id="UP000285710">
    <property type="component" value="Unassembled WGS sequence"/>
</dbReference>
<evidence type="ECO:0000313" key="4">
    <source>
        <dbReference type="Proteomes" id="UP000285710"/>
    </source>
</evidence>
<dbReference type="EMBL" id="SAUW01000005">
    <property type="protein sequence ID" value="RWR13245.1"/>
    <property type="molecule type" value="Genomic_DNA"/>
</dbReference>
<dbReference type="AlphaFoldDB" id="A0A443IYL8"/>
<keyword evidence="1" id="KW-0238">DNA-binding</keyword>
<comment type="caution">
    <text evidence="3">The sequence shown here is derived from an EMBL/GenBank/DDBJ whole genome shotgun (WGS) entry which is preliminary data.</text>
</comment>
<dbReference type="PROSITE" id="PS50943">
    <property type="entry name" value="HTH_CROC1"/>
    <property type="match status" value="1"/>
</dbReference>